<gene>
    <name evidence="3" type="ORF">KN815_08020</name>
</gene>
<dbReference type="CDD" id="cd00093">
    <property type="entry name" value="HTH_XRE"/>
    <property type="match status" value="1"/>
</dbReference>
<dbReference type="Pfam" id="PF01381">
    <property type="entry name" value="HTH_3"/>
    <property type="match status" value="1"/>
</dbReference>
<evidence type="ECO:0000256" key="1">
    <source>
        <dbReference type="SAM" id="MobiDB-lite"/>
    </source>
</evidence>
<feature type="region of interest" description="Disordered" evidence="1">
    <location>
        <begin position="85"/>
        <end position="118"/>
    </location>
</feature>
<evidence type="ECO:0000259" key="2">
    <source>
        <dbReference type="Pfam" id="PF01381"/>
    </source>
</evidence>
<comment type="caution">
    <text evidence="3">The sequence shown here is derived from an EMBL/GenBank/DDBJ whole genome shotgun (WGS) entry which is preliminary data.</text>
</comment>
<protein>
    <submittedName>
        <fullName evidence="3">Helix-turn-helix domain-containing protein</fullName>
    </submittedName>
</protein>
<evidence type="ECO:0000313" key="4">
    <source>
        <dbReference type="Proteomes" id="UP000720508"/>
    </source>
</evidence>
<keyword evidence="4" id="KW-1185">Reference proteome</keyword>
<dbReference type="InterPro" id="IPR001387">
    <property type="entry name" value="Cro/C1-type_HTH"/>
</dbReference>
<name>A0ABS6CAV6_9ACTN</name>
<accession>A0ABS6CAV6</accession>
<organism evidence="3 4">
    <name type="scientific">Streptomyces niphimycinicus</name>
    <dbReference type="NCBI Taxonomy" id="2842201"/>
    <lineage>
        <taxon>Bacteria</taxon>
        <taxon>Bacillati</taxon>
        <taxon>Actinomycetota</taxon>
        <taxon>Actinomycetes</taxon>
        <taxon>Kitasatosporales</taxon>
        <taxon>Streptomycetaceae</taxon>
        <taxon>Streptomyces</taxon>
    </lineage>
</organism>
<feature type="compositionally biased region" description="Basic and acidic residues" evidence="1">
    <location>
        <begin position="99"/>
        <end position="118"/>
    </location>
</feature>
<feature type="domain" description="HTH cro/C1-type" evidence="2">
    <location>
        <begin position="26"/>
        <end position="77"/>
    </location>
</feature>
<reference evidence="3 4" key="1">
    <citation type="submission" date="2021-06" db="EMBL/GenBank/DDBJ databases">
        <authorList>
            <person name="Pan X."/>
        </authorList>
    </citation>
    <scope>NUCLEOTIDE SEQUENCE [LARGE SCALE GENOMIC DNA]</scope>
    <source>
        <strain evidence="3 4">4503</strain>
    </source>
</reference>
<dbReference type="EMBL" id="JAHLEM010000066">
    <property type="protein sequence ID" value="MBU3864027.1"/>
    <property type="molecule type" value="Genomic_DNA"/>
</dbReference>
<proteinExistence type="predicted"/>
<evidence type="ECO:0000313" key="3">
    <source>
        <dbReference type="EMBL" id="MBU3864027.1"/>
    </source>
</evidence>
<dbReference type="Proteomes" id="UP000720508">
    <property type="component" value="Unassembled WGS sequence"/>
</dbReference>
<sequence length="118" mass="13277">MDGFWPYAVMDHHLGAQVAQAVARTLAEAMERQNISANALAQASDVNRQVIANVLAGTVWPDLLTVANLEGALGESLWPNHLEWPRDERGRRVQPQAEGIKRQRDVETAEREERRPRT</sequence>